<feature type="domain" description="Type II secretion system protein GspF" evidence="8">
    <location>
        <begin position="28"/>
        <end position="147"/>
    </location>
</feature>
<dbReference type="Proteomes" id="UP001059295">
    <property type="component" value="Chromosome"/>
</dbReference>
<keyword evidence="10" id="KW-1185">Reference proteome</keyword>
<dbReference type="InterPro" id="IPR018076">
    <property type="entry name" value="T2SS_GspF_dom"/>
</dbReference>
<feature type="transmembrane region" description="Helical" evidence="7">
    <location>
        <begin position="120"/>
        <end position="146"/>
    </location>
</feature>
<comment type="similarity">
    <text evidence="2">Belongs to the GSP F family.</text>
</comment>
<evidence type="ECO:0000256" key="2">
    <source>
        <dbReference type="ARBA" id="ARBA00005745"/>
    </source>
</evidence>
<accession>A0ABY5UXH6</accession>
<comment type="subcellular location">
    <subcellularLocation>
        <location evidence="1">Cell membrane</location>
        <topology evidence="1">Multi-pass membrane protein</topology>
    </subcellularLocation>
</comment>
<dbReference type="InterPro" id="IPR003004">
    <property type="entry name" value="GspF/PilC"/>
</dbReference>
<keyword evidence="5 7" id="KW-1133">Transmembrane helix</keyword>
<feature type="domain" description="Type II secretion system protein GspF" evidence="8">
    <location>
        <begin position="227"/>
        <end position="350"/>
    </location>
</feature>
<evidence type="ECO:0000256" key="3">
    <source>
        <dbReference type="ARBA" id="ARBA00022475"/>
    </source>
</evidence>
<keyword evidence="4 7" id="KW-0812">Transmembrane</keyword>
<dbReference type="PANTHER" id="PTHR30012:SF0">
    <property type="entry name" value="TYPE II SECRETION SYSTEM PROTEIN F-RELATED"/>
    <property type="match status" value="1"/>
</dbReference>
<evidence type="ECO:0000256" key="1">
    <source>
        <dbReference type="ARBA" id="ARBA00004651"/>
    </source>
</evidence>
<name>A0ABY5UXH6_9BACT</name>
<sequence length="359" mass="39894">MNPNDSFALPKHGGHPLKDARKEAIFAELHSLLGSGLDFSRSFSLLIEGERDVQTKTLLSSLYRSVVRGEALARAFERSGRFAPLDCGVLRLGEQTGRLDEALAFLADYYRKRIAQRRMVSGAVSYPLIILFTAIVVVIFMVLVIVPMFEQVYSRMGGELPAMTRWIISLSRAFPTYLTVAALAGAGSLLWWKAYGGRPCVQRFACGWLLKIPIMGDTLKKSVQARFFRLLGLLASSGVPLLQGIGMLEGIIVFYPYRVSFARIARELERGACLSEALERFAELYDRRLVTLLRVGEQTGRLPEMLAREGDVLTAELEHRLRSLGNLLEPVLILLVGLLVAVILVAMYLPMFRLGGIMG</sequence>
<feature type="transmembrane region" description="Helical" evidence="7">
    <location>
        <begin position="230"/>
        <end position="255"/>
    </location>
</feature>
<evidence type="ECO:0000256" key="7">
    <source>
        <dbReference type="SAM" id="Phobius"/>
    </source>
</evidence>
<protein>
    <submittedName>
        <fullName evidence="9">Type II secretion system F family protein</fullName>
    </submittedName>
</protein>
<dbReference type="InterPro" id="IPR042094">
    <property type="entry name" value="T2SS_GspF_sf"/>
</dbReference>
<dbReference type="Gene3D" id="1.20.81.30">
    <property type="entry name" value="Type II secretion system (T2SS), domain F"/>
    <property type="match status" value="2"/>
</dbReference>
<evidence type="ECO:0000259" key="8">
    <source>
        <dbReference type="Pfam" id="PF00482"/>
    </source>
</evidence>
<evidence type="ECO:0000313" key="10">
    <source>
        <dbReference type="Proteomes" id="UP001059295"/>
    </source>
</evidence>
<dbReference type="EMBL" id="CP102294">
    <property type="protein sequence ID" value="UWN56697.1"/>
    <property type="molecule type" value="Genomic_DNA"/>
</dbReference>
<keyword evidence="6 7" id="KW-0472">Membrane</keyword>
<dbReference type="PANTHER" id="PTHR30012">
    <property type="entry name" value="GENERAL SECRETION PATHWAY PROTEIN"/>
    <property type="match status" value="1"/>
</dbReference>
<proteinExistence type="inferred from homology"/>
<dbReference type="Pfam" id="PF00482">
    <property type="entry name" value="T2SSF"/>
    <property type="match status" value="2"/>
</dbReference>
<evidence type="ECO:0000256" key="6">
    <source>
        <dbReference type="ARBA" id="ARBA00023136"/>
    </source>
</evidence>
<keyword evidence="3" id="KW-1003">Cell membrane</keyword>
<reference evidence="9" key="1">
    <citation type="journal article" date="2022" name="Cell">
        <title>Design, construction, and in vivo augmentation of a complex gut microbiome.</title>
        <authorList>
            <person name="Cheng A.G."/>
            <person name="Ho P.Y."/>
            <person name="Aranda-Diaz A."/>
            <person name="Jain S."/>
            <person name="Yu F.B."/>
            <person name="Meng X."/>
            <person name="Wang M."/>
            <person name="Iakiviak M."/>
            <person name="Nagashima K."/>
            <person name="Zhao A."/>
            <person name="Murugkar P."/>
            <person name="Patil A."/>
            <person name="Atabakhsh K."/>
            <person name="Weakley A."/>
            <person name="Yan J."/>
            <person name="Brumbaugh A.R."/>
            <person name="Higginbottom S."/>
            <person name="Dimas A."/>
            <person name="Shiver A.L."/>
            <person name="Deutschbauer A."/>
            <person name="Neff N."/>
            <person name="Sonnenburg J.L."/>
            <person name="Huang K.C."/>
            <person name="Fischbach M.A."/>
        </authorList>
    </citation>
    <scope>NUCLEOTIDE SEQUENCE</scope>
    <source>
        <strain evidence="9">AP11</strain>
    </source>
</reference>
<dbReference type="GeneID" id="82891781"/>
<feature type="transmembrane region" description="Helical" evidence="7">
    <location>
        <begin position="166"/>
        <end position="192"/>
    </location>
</feature>
<feature type="transmembrane region" description="Helical" evidence="7">
    <location>
        <begin position="331"/>
        <end position="349"/>
    </location>
</feature>
<evidence type="ECO:0000256" key="4">
    <source>
        <dbReference type="ARBA" id="ARBA00022692"/>
    </source>
</evidence>
<evidence type="ECO:0000313" key="9">
    <source>
        <dbReference type="EMBL" id="UWN56697.1"/>
    </source>
</evidence>
<evidence type="ECO:0000256" key="5">
    <source>
        <dbReference type="ARBA" id="ARBA00022989"/>
    </source>
</evidence>
<organism evidence="9 10">
    <name type="scientific">Alistipes ihumii AP11</name>
    <dbReference type="NCBI Taxonomy" id="1211813"/>
    <lineage>
        <taxon>Bacteria</taxon>
        <taxon>Pseudomonadati</taxon>
        <taxon>Bacteroidota</taxon>
        <taxon>Bacteroidia</taxon>
        <taxon>Bacteroidales</taxon>
        <taxon>Rikenellaceae</taxon>
        <taxon>Alistipes</taxon>
    </lineage>
</organism>
<dbReference type="RefSeq" id="WP_259800652.1">
    <property type="nucleotide sequence ID" value="NZ_CP102294.1"/>
</dbReference>
<dbReference type="PRINTS" id="PR00812">
    <property type="entry name" value="BCTERIALGSPF"/>
</dbReference>
<gene>
    <name evidence="9" type="ORF">NQ491_08565</name>
</gene>